<organism evidence="17 18">
    <name type="scientific">Paramagnetospirillum magneticum (strain ATCC 700264 / AMB-1)</name>
    <name type="common">Magnetospirillum magneticum</name>
    <dbReference type="NCBI Taxonomy" id="342108"/>
    <lineage>
        <taxon>Bacteria</taxon>
        <taxon>Pseudomonadati</taxon>
        <taxon>Pseudomonadota</taxon>
        <taxon>Alphaproteobacteria</taxon>
        <taxon>Rhodospirillales</taxon>
        <taxon>Magnetospirillaceae</taxon>
        <taxon>Paramagnetospirillum</taxon>
    </lineage>
</organism>
<feature type="domain" description="T-SNARE coiled-coil homology" evidence="15">
    <location>
        <begin position="637"/>
        <end position="699"/>
    </location>
</feature>
<keyword evidence="4" id="KW-0145">Chemotaxis</keyword>
<feature type="domain" description="HAMP" evidence="16">
    <location>
        <begin position="395"/>
        <end position="447"/>
    </location>
</feature>
<sequence>MPNGVILSDRPAGWSKQNRECPMRDNGAITNREVELKDDDMLVSRTDAGGRITFVNKAFIDISGFTEQELLGSPHNLVRHPHMPKEAFADLWASIKAGRPWEGYVKNRTKTGDHYWVRANVTPFMEKGQIAGFISIRSKPTRAQINAAEQAYALFREGKARGLAIRDGRVVSTGLGGRVSALKNSIAGRLSGVLAVLGVLMLVVGWLGISGMRGIGEDMREVYLENTMPAIDLAEVADLSQENYRQIASIAVQMLANQHWVPVSERLAAIESNSQIINRKWEHYAQGSHPAEELALIEKFAKARTAFRDQGLIPAVDLVRKNDAAALSKHFGEAMRPLYNANHVALKGLIDYQSKDAGNTYARAEQHLSSRTFLVIGALVVAVVLGFILAVWILAGIRNPLKAMERHFDAIASGNQAHEIPVADMQEFGQLHSLLRALKAKLGYSALEKAELDRQAEENRRAELNRVAKSLEDRVKGVVDLIDVSSGSLLGNAQTLSANAQQTMVQAGNVTAMTGQVTANVQSVSAATQELSSSVTEISRQVAHAATISGDAVRQAGETDRMVRSLAEAAQKIGEVVNLITDIASQTNLLALNATIEAARAGEAGKGFAVVANEVKHLANQTAKATEEIGQQVTAIQGETRSAVEAIRSISGTIENISELSSAIAAAVEEQGAATAEIARSVEQAAHGTASAAENVEVVSGAAEETKLMSDQVYEAANGLKGASNQLAQEVAGFIREIRSA</sequence>
<dbReference type="SMART" id="SM00283">
    <property type="entry name" value="MA"/>
    <property type="match status" value="1"/>
</dbReference>
<dbReference type="InterPro" id="IPR000727">
    <property type="entry name" value="T_SNARE_dom"/>
</dbReference>
<evidence type="ECO:0000256" key="1">
    <source>
        <dbReference type="ARBA" id="ARBA00004429"/>
    </source>
</evidence>
<dbReference type="GO" id="GO:0004888">
    <property type="term" value="F:transmembrane signaling receptor activity"/>
    <property type="evidence" value="ECO:0007669"/>
    <property type="project" value="InterPro"/>
</dbReference>
<dbReference type="InterPro" id="IPR003122">
    <property type="entry name" value="Tar_rcpt_lig-bd"/>
</dbReference>
<dbReference type="Pfam" id="PF08447">
    <property type="entry name" value="PAS_3"/>
    <property type="match status" value="1"/>
</dbReference>
<evidence type="ECO:0000259" key="15">
    <source>
        <dbReference type="PROSITE" id="PS50192"/>
    </source>
</evidence>
<dbReference type="PROSITE" id="PS50112">
    <property type="entry name" value="PAS"/>
    <property type="match status" value="1"/>
</dbReference>
<dbReference type="PROSITE" id="PS50111">
    <property type="entry name" value="CHEMOTAXIS_TRANSDUC_2"/>
    <property type="match status" value="1"/>
</dbReference>
<evidence type="ECO:0000313" key="17">
    <source>
        <dbReference type="EMBL" id="BAE51906.1"/>
    </source>
</evidence>
<dbReference type="Proteomes" id="UP000007058">
    <property type="component" value="Chromosome"/>
</dbReference>
<feature type="domain" description="PAS" evidence="14">
    <location>
        <begin position="47"/>
        <end position="72"/>
    </location>
</feature>
<evidence type="ECO:0000259" key="13">
    <source>
        <dbReference type="PROSITE" id="PS50111"/>
    </source>
</evidence>
<dbReference type="InterPro" id="IPR003660">
    <property type="entry name" value="HAMP_dom"/>
</dbReference>
<evidence type="ECO:0000256" key="10">
    <source>
        <dbReference type="ARBA" id="ARBA00029447"/>
    </source>
</evidence>
<keyword evidence="12" id="KW-0175">Coiled coil</keyword>
<dbReference type="Gene3D" id="1.10.287.950">
    <property type="entry name" value="Methyl-accepting chemotaxis protein"/>
    <property type="match status" value="1"/>
</dbReference>
<keyword evidence="2" id="KW-1003">Cell membrane</keyword>
<name>Q2W2L9_PARM1</name>
<dbReference type="Gene3D" id="6.10.340.10">
    <property type="match status" value="1"/>
</dbReference>
<dbReference type="STRING" id="342108.amb3102"/>
<dbReference type="GO" id="GO:0006935">
    <property type="term" value="P:chemotaxis"/>
    <property type="evidence" value="ECO:0007669"/>
    <property type="project" value="UniProtKB-KW"/>
</dbReference>
<keyword evidence="7" id="KW-1133">Transmembrane helix</keyword>
<dbReference type="InterPro" id="IPR004090">
    <property type="entry name" value="Chemotax_Me-accpt_rcpt"/>
</dbReference>
<keyword evidence="6" id="KW-0812">Transmembrane</keyword>
<gene>
    <name evidence="17" type="ordered locus">amb3102</name>
</gene>
<dbReference type="Pfam" id="PF02203">
    <property type="entry name" value="TarH"/>
    <property type="match status" value="1"/>
</dbReference>
<evidence type="ECO:0000256" key="6">
    <source>
        <dbReference type="ARBA" id="ARBA00022692"/>
    </source>
</evidence>
<keyword evidence="9 11" id="KW-0807">Transducer</keyword>
<dbReference type="Gene3D" id="3.30.450.20">
    <property type="entry name" value="PAS domain"/>
    <property type="match status" value="1"/>
</dbReference>
<evidence type="ECO:0000256" key="2">
    <source>
        <dbReference type="ARBA" id="ARBA00022475"/>
    </source>
</evidence>
<evidence type="ECO:0000256" key="5">
    <source>
        <dbReference type="ARBA" id="ARBA00022519"/>
    </source>
</evidence>
<evidence type="ECO:0000256" key="11">
    <source>
        <dbReference type="PROSITE-ProRule" id="PRU00284"/>
    </source>
</evidence>
<evidence type="ECO:0000256" key="3">
    <source>
        <dbReference type="ARBA" id="ARBA00022481"/>
    </source>
</evidence>
<evidence type="ECO:0000256" key="8">
    <source>
        <dbReference type="ARBA" id="ARBA00023136"/>
    </source>
</evidence>
<dbReference type="NCBIfam" id="TIGR00229">
    <property type="entry name" value="sensory_box"/>
    <property type="match status" value="1"/>
</dbReference>
<dbReference type="InterPro" id="IPR001610">
    <property type="entry name" value="PAC"/>
</dbReference>
<protein>
    <submittedName>
        <fullName evidence="17">Methyl-accepting chemotaxis protein</fullName>
    </submittedName>
</protein>
<dbReference type="InterPro" id="IPR004089">
    <property type="entry name" value="MCPsignal_dom"/>
</dbReference>
<keyword evidence="8" id="KW-0472">Membrane</keyword>
<evidence type="ECO:0000259" key="14">
    <source>
        <dbReference type="PROSITE" id="PS50112"/>
    </source>
</evidence>
<feature type="domain" description="Methyl-accepting transducer" evidence="13">
    <location>
        <begin position="478"/>
        <end position="707"/>
    </location>
</feature>
<dbReference type="SUPFAM" id="SSF58104">
    <property type="entry name" value="Methyl-accepting chemotaxis protein (MCP) signaling domain"/>
    <property type="match status" value="1"/>
</dbReference>
<dbReference type="SUPFAM" id="SSF55785">
    <property type="entry name" value="PYP-like sensor domain (PAS domain)"/>
    <property type="match status" value="1"/>
</dbReference>
<reference evidence="17 18" key="1">
    <citation type="journal article" date="2005" name="DNA Res.">
        <title>Complete genome sequence of the facultative anaerobic magnetotactic bacterium Magnetospirillum sp. strain AMB-1.</title>
        <authorList>
            <person name="Matsunaga T."/>
            <person name="Okamura Y."/>
            <person name="Fukuda Y."/>
            <person name="Wahyudi A.T."/>
            <person name="Murase Y."/>
            <person name="Takeyama H."/>
        </authorList>
    </citation>
    <scope>NUCLEOTIDE SEQUENCE [LARGE SCALE GENOMIC DNA]</scope>
    <source>
        <strain evidence="18">ATCC 700264 / AMB-1</strain>
    </source>
</reference>
<dbReference type="PRINTS" id="PR00260">
    <property type="entry name" value="CHEMTRNSDUCR"/>
</dbReference>
<dbReference type="InterPro" id="IPR013655">
    <property type="entry name" value="PAS_fold_3"/>
</dbReference>
<dbReference type="AlphaFoldDB" id="Q2W2L9"/>
<dbReference type="EMBL" id="AP007255">
    <property type="protein sequence ID" value="BAE51906.1"/>
    <property type="molecule type" value="Genomic_DNA"/>
</dbReference>
<dbReference type="GO" id="GO:0007165">
    <property type="term" value="P:signal transduction"/>
    <property type="evidence" value="ECO:0007669"/>
    <property type="project" value="UniProtKB-KW"/>
</dbReference>
<dbReference type="PANTHER" id="PTHR32089">
    <property type="entry name" value="METHYL-ACCEPTING CHEMOTAXIS PROTEIN MCPB"/>
    <property type="match status" value="1"/>
</dbReference>
<dbReference type="HOGENOM" id="CLU_000445_107_27_5"/>
<dbReference type="PROSITE" id="PS50192">
    <property type="entry name" value="T_SNARE"/>
    <property type="match status" value="1"/>
</dbReference>
<comment type="subcellular location">
    <subcellularLocation>
        <location evidence="1">Cell inner membrane</location>
        <topology evidence="1">Multi-pass membrane protein</topology>
    </subcellularLocation>
</comment>
<comment type="similarity">
    <text evidence="10">Belongs to the methyl-accepting chemotaxis (MCP) protein family.</text>
</comment>
<proteinExistence type="inferred from homology"/>
<dbReference type="CDD" id="cd11386">
    <property type="entry name" value="MCP_signal"/>
    <property type="match status" value="1"/>
</dbReference>
<dbReference type="PANTHER" id="PTHR32089:SF112">
    <property type="entry name" value="LYSOZYME-LIKE PROTEIN-RELATED"/>
    <property type="match status" value="1"/>
</dbReference>
<dbReference type="KEGG" id="mag:amb3102"/>
<evidence type="ECO:0000256" key="7">
    <source>
        <dbReference type="ARBA" id="ARBA00022989"/>
    </source>
</evidence>
<evidence type="ECO:0000313" key="18">
    <source>
        <dbReference type="Proteomes" id="UP000007058"/>
    </source>
</evidence>
<dbReference type="GO" id="GO:0005886">
    <property type="term" value="C:plasma membrane"/>
    <property type="evidence" value="ECO:0007669"/>
    <property type="project" value="UniProtKB-SubCell"/>
</dbReference>
<feature type="coiled-coil region" evidence="12">
    <location>
        <begin position="447"/>
        <end position="474"/>
    </location>
</feature>
<keyword evidence="3" id="KW-0488">Methylation</keyword>
<dbReference type="Pfam" id="PF00015">
    <property type="entry name" value="MCPsignal"/>
    <property type="match status" value="1"/>
</dbReference>
<evidence type="ECO:0000256" key="4">
    <source>
        <dbReference type="ARBA" id="ARBA00022500"/>
    </source>
</evidence>
<keyword evidence="5" id="KW-0997">Cell inner membrane</keyword>
<evidence type="ECO:0000256" key="12">
    <source>
        <dbReference type="SAM" id="Coils"/>
    </source>
</evidence>
<dbReference type="SMART" id="SM00086">
    <property type="entry name" value="PAC"/>
    <property type="match status" value="1"/>
</dbReference>
<evidence type="ECO:0000256" key="9">
    <source>
        <dbReference type="ARBA" id="ARBA00023224"/>
    </source>
</evidence>
<dbReference type="InterPro" id="IPR000014">
    <property type="entry name" value="PAS"/>
</dbReference>
<dbReference type="InterPro" id="IPR035965">
    <property type="entry name" value="PAS-like_dom_sf"/>
</dbReference>
<keyword evidence="18" id="KW-1185">Reference proteome</keyword>
<dbReference type="PROSITE" id="PS50885">
    <property type="entry name" value="HAMP"/>
    <property type="match status" value="1"/>
</dbReference>
<accession>Q2W2L9</accession>
<evidence type="ECO:0000259" key="16">
    <source>
        <dbReference type="PROSITE" id="PS50885"/>
    </source>
</evidence>
<dbReference type="CDD" id="cd00130">
    <property type="entry name" value="PAS"/>
    <property type="match status" value="1"/>
</dbReference>